<dbReference type="RefSeq" id="WP_390214006.1">
    <property type="nucleotide sequence ID" value="NZ_JBHLXJ010000018.1"/>
</dbReference>
<dbReference type="Pfam" id="PF10978">
    <property type="entry name" value="DUF2785"/>
    <property type="match status" value="1"/>
</dbReference>
<dbReference type="InterPro" id="IPR021247">
    <property type="entry name" value="DUF2785"/>
</dbReference>
<keyword evidence="2" id="KW-1185">Reference proteome</keyword>
<accession>A0ABV6IK42</accession>
<dbReference type="Proteomes" id="UP001589844">
    <property type="component" value="Unassembled WGS sequence"/>
</dbReference>
<protein>
    <submittedName>
        <fullName evidence="1">DUF2785 domain-containing protein</fullName>
    </submittedName>
</protein>
<proteinExistence type="predicted"/>
<evidence type="ECO:0000313" key="2">
    <source>
        <dbReference type="Proteomes" id="UP001589844"/>
    </source>
</evidence>
<sequence length="264" mass="30679">MALKENQWQIENSEQRQQSALKLLDCLANPDPQLRDEIAFEALSFWMRNELLTIDTVQQIRHQLLSQISEPLTQNDSGFLQPFAALVLAEVARVDRRKAFMNQVQREEMVSKAAHYLRNIRDYRGYDEKQGWRHGLAHAADWMMQLSLNPALKKSQHNVMLEALAAQIRNDQHFYHYGEGERFVMPVFYLGLRSELTVEEWDNWFATLLLTSLDLKKTTQASLARKHNLSAFLSALYLNLQESKQTGLQEKLLPLVVKSLKKLN</sequence>
<evidence type="ECO:0000313" key="1">
    <source>
        <dbReference type="EMBL" id="MFC0351386.1"/>
    </source>
</evidence>
<organism evidence="1 2">
    <name type="scientific">Undibacterium danionis</name>
    <dbReference type="NCBI Taxonomy" id="1812100"/>
    <lineage>
        <taxon>Bacteria</taxon>
        <taxon>Pseudomonadati</taxon>
        <taxon>Pseudomonadota</taxon>
        <taxon>Betaproteobacteria</taxon>
        <taxon>Burkholderiales</taxon>
        <taxon>Oxalobacteraceae</taxon>
        <taxon>Undibacterium</taxon>
    </lineage>
</organism>
<dbReference type="EMBL" id="JBHLXJ010000018">
    <property type="protein sequence ID" value="MFC0351386.1"/>
    <property type="molecule type" value="Genomic_DNA"/>
</dbReference>
<comment type="caution">
    <text evidence="1">The sequence shown here is derived from an EMBL/GenBank/DDBJ whole genome shotgun (WGS) entry which is preliminary data.</text>
</comment>
<gene>
    <name evidence="1" type="ORF">ACFFJH_16320</name>
</gene>
<name>A0ABV6IK42_9BURK</name>
<reference evidence="1 2" key="1">
    <citation type="submission" date="2024-09" db="EMBL/GenBank/DDBJ databases">
        <authorList>
            <person name="Sun Q."/>
            <person name="Mori K."/>
        </authorList>
    </citation>
    <scope>NUCLEOTIDE SEQUENCE [LARGE SCALE GENOMIC DNA]</scope>
    <source>
        <strain evidence="1 2">CCM 8677</strain>
    </source>
</reference>